<evidence type="ECO:0000256" key="1">
    <source>
        <dbReference type="ARBA" id="ARBA00005582"/>
    </source>
</evidence>
<evidence type="ECO:0000259" key="7">
    <source>
        <dbReference type="PROSITE" id="PS51462"/>
    </source>
</evidence>
<evidence type="ECO:0000313" key="8">
    <source>
        <dbReference type="EMBL" id="CAD7261089.1"/>
    </source>
</evidence>
<dbReference type="InterPro" id="IPR020084">
    <property type="entry name" value="NUDIX_hydrolase_CS"/>
</dbReference>
<reference evidence="8" key="1">
    <citation type="submission" date="2020-11" db="EMBL/GenBank/DDBJ databases">
        <authorList>
            <person name="Tran Van P."/>
        </authorList>
    </citation>
    <scope>NUCLEOTIDE SEQUENCE</scope>
</reference>
<dbReference type="PANTHER" id="PTHR21340">
    <property type="entry name" value="DIADENOSINE 5,5-P1,P4-TETRAPHOSPHATE PYROPHOSPHOHYDROLASE MUTT"/>
    <property type="match status" value="1"/>
</dbReference>
<dbReference type="PRINTS" id="PR01405">
    <property type="entry name" value="TETRPHPHTASE"/>
</dbReference>
<feature type="compositionally biased region" description="Polar residues" evidence="6">
    <location>
        <begin position="154"/>
        <end position="165"/>
    </location>
</feature>
<dbReference type="PROSITE" id="PS51462">
    <property type="entry name" value="NUDIX"/>
    <property type="match status" value="1"/>
</dbReference>
<evidence type="ECO:0000256" key="5">
    <source>
        <dbReference type="ARBA" id="ARBA00032644"/>
    </source>
</evidence>
<dbReference type="GO" id="GO:0006754">
    <property type="term" value="P:ATP biosynthetic process"/>
    <property type="evidence" value="ECO:0007669"/>
    <property type="project" value="TreeGrafter"/>
</dbReference>
<dbReference type="PANTHER" id="PTHR21340:SF0">
    <property type="entry name" value="BIS(5'-NUCLEOSYL)-TETRAPHOSPHATASE [ASYMMETRICAL]"/>
    <property type="match status" value="1"/>
</dbReference>
<dbReference type="PROSITE" id="PS00893">
    <property type="entry name" value="NUDIX_BOX"/>
    <property type="match status" value="1"/>
</dbReference>
<evidence type="ECO:0000256" key="6">
    <source>
        <dbReference type="SAM" id="MobiDB-lite"/>
    </source>
</evidence>
<feature type="domain" description="Nudix hydrolase" evidence="7">
    <location>
        <begin position="1"/>
        <end position="108"/>
    </location>
</feature>
<evidence type="ECO:0000256" key="3">
    <source>
        <dbReference type="ARBA" id="ARBA00022741"/>
    </source>
</evidence>
<dbReference type="GO" id="GO:0000166">
    <property type="term" value="F:nucleotide binding"/>
    <property type="evidence" value="ECO:0007669"/>
    <property type="project" value="UniProtKB-KW"/>
</dbReference>
<name>A0A7R9AV89_TIMSH</name>
<dbReference type="InterPro" id="IPR051325">
    <property type="entry name" value="Nudix_hydrolase_domain"/>
</dbReference>
<keyword evidence="4" id="KW-0378">Hydrolase</keyword>
<dbReference type="InterPro" id="IPR015797">
    <property type="entry name" value="NUDIX_hydrolase-like_dom_sf"/>
</dbReference>
<dbReference type="Gene3D" id="3.90.79.10">
    <property type="entry name" value="Nucleoside Triphosphate Pyrophosphohydrolase"/>
    <property type="match status" value="1"/>
</dbReference>
<dbReference type="CDD" id="cd03428">
    <property type="entry name" value="NUDIX_Ap4A_Nudt2"/>
    <property type="match status" value="1"/>
</dbReference>
<dbReference type="EMBL" id="OC001995">
    <property type="protein sequence ID" value="CAD7261089.1"/>
    <property type="molecule type" value="Genomic_DNA"/>
</dbReference>
<accession>A0A7R9AV89</accession>
<proteinExistence type="inferred from homology"/>
<organism evidence="8">
    <name type="scientific">Timema shepardi</name>
    <name type="common">Walking stick</name>
    <dbReference type="NCBI Taxonomy" id="629360"/>
    <lineage>
        <taxon>Eukaryota</taxon>
        <taxon>Metazoa</taxon>
        <taxon>Ecdysozoa</taxon>
        <taxon>Arthropoda</taxon>
        <taxon>Hexapoda</taxon>
        <taxon>Insecta</taxon>
        <taxon>Pterygota</taxon>
        <taxon>Neoptera</taxon>
        <taxon>Polyneoptera</taxon>
        <taxon>Phasmatodea</taxon>
        <taxon>Timematodea</taxon>
        <taxon>Timematoidea</taxon>
        <taxon>Timematidae</taxon>
        <taxon>Timema</taxon>
    </lineage>
</organism>
<gene>
    <name evidence="8" type="ORF">TSIB3V08_LOCUS5238</name>
</gene>
<evidence type="ECO:0000256" key="4">
    <source>
        <dbReference type="ARBA" id="ARBA00022801"/>
    </source>
</evidence>
<dbReference type="AlphaFoldDB" id="A0A7R9AV89"/>
<feature type="region of interest" description="Disordered" evidence="6">
    <location>
        <begin position="142"/>
        <end position="168"/>
    </location>
</feature>
<comment type="similarity">
    <text evidence="1">Belongs to the Nudix hydrolase family.</text>
</comment>
<dbReference type="InterPro" id="IPR003565">
    <property type="entry name" value="Tetra_PHTase"/>
</dbReference>
<evidence type="ECO:0000256" key="2">
    <source>
        <dbReference type="ARBA" id="ARBA00018911"/>
    </source>
</evidence>
<dbReference type="GO" id="GO:0006167">
    <property type="term" value="P:AMP biosynthetic process"/>
    <property type="evidence" value="ECO:0007669"/>
    <property type="project" value="TreeGrafter"/>
</dbReference>
<keyword evidence="3" id="KW-0547">Nucleotide-binding</keyword>
<dbReference type="Pfam" id="PF00293">
    <property type="entry name" value="NUDIX"/>
    <property type="match status" value="1"/>
</dbReference>
<dbReference type="GO" id="GO:0004081">
    <property type="term" value="F:bis(5'-nucleosyl)-tetraphosphatase (asymmetrical) activity"/>
    <property type="evidence" value="ECO:0007669"/>
    <property type="project" value="TreeGrafter"/>
</dbReference>
<dbReference type="InterPro" id="IPR000086">
    <property type="entry name" value="NUDIX_hydrolase_dom"/>
</dbReference>
<sequence>MRVQQVAQELGHVDPGESDLETAFRETKEEAGLSKEDLNLTDFQKALHYKAHGKPKIVTYWLAELKDPSTPVTLSHEHQAYDWFILDKACEVGGFDDTKELLRASVELNTTSTLANYATEIKVINNQQALMWLQKGVKHEHLTGRGPRQRGSDKPTSCTPHNSESWQHHRHDPDIFLVAVLLYGDKRRQSSNARLELCAQRTQAFYTKTGACTGYLLVLGVSLWPGMLPSPRHELVSRLWSSNGLDSAVPPSDSSEEMYLENEEFLTESEGTLYCTQSAKPPTDTFTPCLYADTFPPNTPGESGLRGGWCAHNYSSQPMKTALQPTCVGVEERNTSVTTTMIKQLTLKCVGVEEREHVCDNNHDKTTNIEDSLEDFEDDLL</sequence>
<dbReference type="SUPFAM" id="SSF55811">
    <property type="entry name" value="Nudix"/>
    <property type="match status" value="1"/>
</dbReference>
<protein>
    <recommendedName>
        <fullName evidence="2">Bis(5'-nucleosyl)-tetraphosphatase [asymmetrical]</fullName>
    </recommendedName>
    <alternativeName>
        <fullName evidence="5">Diadenosine 5',5'''-P1,P4-tetraphosphate asymmetrical hydrolase</fullName>
    </alternativeName>
</protein>